<proteinExistence type="predicted"/>
<dbReference type="AlphaFoldDB" id="A0A450ZWP7"/>
<organism evidence="1">
    <name type="scientific">Candidatus Kentrum sp. UNK</name>
    <dbReference type="NCBI Taxonomy" id="2126344"/>
    <lineage>
        <taxon>Bacteria</taxon>
        <taxon>Pseudomonadati</taxon>
        <taxon>Pseudomonadota</taxon>
        <taxon>Gammaproteobacteria</taxon>
        <taxon>Candidatus Kentrum</taxon>
    </lineage>
</organism>
<sequence length="115" mass="13192">MEIAISVENGTDMTVIENRYPDLYLDDIDSDGYATYFIGDSSEDRYLQKCYGTLEDEEELYTKKDALMLYGFVMALLPDAIVCFEGCGPWAMGEYKKEEAYRIGYEKGKSRRVEA</sequence>
<reference evidence="1" key="1">
    <citation type="submission" date="2019-02" db="EMBL/GenBank/DDBJ databases">
        <authorList>
            <person name="Gruber-Vodicka R. H."/>
            <person name="Seah K. B. B."/>
        </authorList>
    </citation>
    <scope>NUCLEOTIDE SEQUENCE</scope>
    <source>
        <strain evidence="2">BECK_BY19</strain>
        <strain evidence="1">BECK_BY8</strain>
    </source>
</reference>
<evidence type="ECO:0000313" key="2">
    <source>
        <dbReference type="EMBL" id="VFK68326.1"/>
    </source>
</evidence>
<dbReference type="EMBL" id="CAADFZ010000002">
    <property type="protein sequence ID" value="VFK58224.1"/>
    <property type="molecule type" value="Genomic_DNA"/>
</dbReference>
<name>A0A450ZWP7_9GAMM</name>
<gene>
    <name evidence="1" type="ORF">BECKUNK1418G_GA0071005_100255</name>
    <name evidence="2" type="ORF">BECKUNK1418H_GA0071006_100155</name>
</gene>
<protein>
    <submittedName>
        <fullName evidence="1">Uncharacterized protein</fullName>
    </submittedName>
</protein>
<dbReference type="EMBL" id="CAADGD010000001">
    <property type="protein sequence ID" value="VFK68326.1"/>
    <property type="molecule type" value="Genomic_DNA"/>
</dbReference>
<accession>A0A450ZWP7</accession>
<evidence type="ECO:0000313" key="1">
    <source>
        <dbReference type="EMBL" id="VFK58224.1"/>
    </source>
</evidence>